<dbReference type="Gene3D" id="3.40.30.10">
    <property type="entry name" value="Glutaredoxin"/>
    <property type="match status" value="4"/>
</dbReference>
<evidence type="ECO:0000313" key="14">
    <source>
        <dbReference type="Proteomes" id="UP000095280"/>
    </source>
</evidence>
<comment type="subcellular location">
    <subcellularLocation>
        <location evidence="2">Endoplasmic reticulum lumen</location>
    </subcellularLocation>
</comment>
<dbReference type="Proteomes" id="UP000095280">
    <property type="component" value="Unplaced"/>
</dbReference>
<dbReference type="GO" id="GO:0034976">
    <property type="term" value="P:response to endoplasmic reticulum stress"/>
    <property type="evidence" value="ECO:0007669"/>
    <property type="project" value="TreeGrafter"/>
</dbReference>
<reference evidence="15" key="1">
    <citation type="submission" date="2016-11" db="UniProtKB">
        <authorList>
            <consortium name="WormBaseParasite"/>
        </authorList>
    </citation>
    <scope>IDENTIFICATION</scope>
</reference>
<dbReference type="NCBIfam" id="TIGR01126">
    <property type="entry name" value="pdi_dom"/>
    <property type="match status" value="1"/>
</dbReference>
<evidence type="ECO:0000256" key="9">
    <source>
        <dbReference type="ARBA" id="ARBA00023235"/>
    </source>
</evidence>
<comment type="catalytic activity">
    <reaction evidence="1">
        <text>Catalyzes the rearrangement of -S-S- bonds in proteins.</text>
        <dbReference type="EC" id="5.3.4.1"/>
    </reaction>
</comment>
<dbReference type="InterPro" id="IPR013766">
    <property type="entry name" value="Thioredoxin_domain"/>
</dbReference>
<keyword evidence="7" id="KW-0256">Endoplasmic reticulum</keyword>
<keyword evidence="14" id="KW-1185">Reference proteome</keyword>
<name>A0A1I8IQ59_9PLAT</name>
<feature type="domain" description="Thioredoxin" evidence="13">
    <location>
        <begin position="277"/>
        <end position="402"/>
    </location>
</feature>
<dbReference type="GO" id="GO:0006457">
    <property type="term" value="P:protein folding"/>
    <property type="evidence" value="ECO:0007669"/>
    <property type="project" value="TreeGrafter"/>
</dbReference>
<keyword evidence="9" id="KW-0413">Isomerase</keyword>
<evidence type="ECO:0000256" key="1">
    <source>
        <dbReference type="ARBA" id="ARBA00001182"/>
    </source>
</evidence>
<keyword evidence="10" id="KW-0676">Redox-active center</keyword>
<dbReference type="SUPFAM" id="SSF52833">
    <property type="entry name" value="Thioredoxin-like"/>
    <property type="match status" value="3"/>
</dbReference>
<dbReference type="PROSITE" id="PS00194">
    <property type="entry name" value="THIOREDOXIN_1"/>
    <property type="match status" value="1"/>
</dbReference>
<evidence type="ECO:0000256" key="11">
    <source>
        <dbReference type="RuleBase" id="RU004208"/>
    </source>
</evidence>
<evidence type="ECO:0000256" key="7">
    <source>
        <dbReference type="ARBA" id="ARBA00022824"/>
    </source>
</evidence>
<dbReference type="GO" id="GO:0003756">
    <property type="term" value="F:protein disulfide isomerase activity"/>
    <property type="evidence" value="ECO:0007669"/>
    <property type="project" value="UniProtKB-EC"/>
</dbReference>
<evidence type="ECO:0000256" key="10">
    <source>
        <dbReference type="ARBA" id="ARBA00023284"/>
    </source>
</evidence>
<evidence type="ECO:0000313" key="15">
    <source>
        <dbReference type="WBParaSite" id="maker-uti_cns_0014960-snap-gene-0.4-mRNA-1"/>
    </source>
</evidence>
<evidence type="ECO:0000256" key="8">
    <source>
        <dbReference type="ARBA" id="ARBA00023157"/>
    </source>
</evidence>
<evidence type="ECO:0000256" key="6">
    <source>
        <dbReference type="ARBA" id="ARBA00022737"/>
    </source>
</evidence>
<dbReference type="Pfam" id="PF13848">
    <property type="entry name" value="Thioredoxin_6"/>
    <property type="match status" value="1"/>
</dbReference>
<evidence type="ECO:0000256" key="3">
    <source>
        <dbReference type="ARBA" id="ARBA00006347"/>
    </source>
</evidence>
<organism evidence="14 15">
    <name type="scientific">Macrostomum lignano</name>
    <dbReference type="NCBI Taxonomy" id="282301"/>
    <lineage>
        <taxon>Eukaryota</taxon>
        <taxon>Metazoa</taxon>
        <taxon>Spiralia</taxon>
        <taxon>Lophotrochozoa</taxon>
        <taxon>Platyhelminthes</taxon>
        <taxon>Rhabditophora</taxon>
        <taxon>Macrostomorpha</taxon>
        <taxon>Macrostomida</taxon>
        <taxon>Macrostomidae</taxon>
        <taxon>Macrostomum</taxon>
    </lineage>
</organism>
<dbReference type="InterPro" id="IPR005788">
    <property type="entry name" value="PDI_thioredoxin-like_dom"/>
</dbReference>
<dbReference type="FunFam" id="3.40.30.10:FF:000017">
    <property type="entry name" value="Protein disulfide-isomerase A4"/>
    <property type="match status" value="1"/>
</dbReference>
<dbReference type="InterPro" id="IPR036249">
    <property type="entry name" value="Thioredoxin-like_sf"/>
</dbReference>
<dbReference type="PRINTS" id="PR00421">
    <property type="entry name" value="THIOREDOXIN"/>
</dbReference>
<dbReference type="PROSITE" id="PS51352">
    <property type="entry name" value="THIOREDOXIN_2"/>
    <property type="match status" value="1"/>
</dbReference>
<evidence type="ECO:0000256" key="2">
    <source>
        <dbReference type="ARBA" id="ARBA00004319"/>
    </source>
</evidence>
<evidence type="ECO:0000256" key="12">
    <source>
        <dbReference type="SAM" id="MobiDB-lite"/>
    </source>
</evidence>
<evidence type="ECO:0000256" key="4">
    <source>
        <dbReference type="ARBA" id="ARBA00012723"/>
    </source>
</evidence>
<evidence type="ECO:0000259" key="13">
    <source>
        <dbReference type="PROSITE" id="PS51352"/>
    </source>
</evidence>
<sequence length="1381" mass="146109">RLQLKQPTYLAHGGLQRRVALNGHGGVDRLHVQLGKALLDHLQRDLHAVHGACGAMIRQSSAFRSSSGQELKPTHRLTSHIDNLRLLVKEVPADPDGGTRLGPDVVDVAAAGADHGAAQLVGDEELVHNIVLVARHGRGAADNQSSTDALYQFKCTLKVRMHLSQSESRLRSEPFAHPVALGRLSHPHLLIGEVLPPAESNPVVQAVPLALPELVAGRQHAVAAPALRPGHRLALANPGVQFPTPVLEEIARWHHLALRADRGANLAGQRPAAEIGLAVLRRALSSLAEVKEEGDVLVLGKDNFQEVVNEKETLLVEFYAPWCGHCKQLEPQYSAAATRLKAKGIALAKVDATVHESLAAQHEVQGYPTMKIYKKAFPGEFFDYNGPRDTEGIVKFMETVALPDWKPPRVLKGLHKLAKANLTEQLDKQSAWLVGFFDPASADRSDTLALLDAAADQLKMGREPKAVGYVEVAGEDAELAQLYGATSLPTYLVIKRDSQRPVRFIHEATGQALAGFYQAHTVPDSVIRAKSLAELDSIASGTESLLIGHFDSIESAEFLANFLRESSHVHLNRVEGALIESGDLAKQLGLQINTIYLRKPVKLTAEGEASLVKYSGSQSSGAELLKFYEANKLPLVGQYNFGSKETYLSSQLPVCLFFLTVDFSGELRTSTRMWHSKFAKVAARFSGKALFAMADDEQEEDEAKKFKFEDSGSDLNLGCYGTDKRRFASELDSFDADEIAEFVSSVLAGRATPVVRSATARASQSGPLLYLTGASFQEQVLAAGRPSCLVLQCDRDKPECSDAILQLSEFATSPATKAAFPGLTVGHLDTALNDAPGAYFFNPTERSPTLLLLAAAGRKDSPIRFNGSGFDSGQLEKFLKANLPAGKEELSAGWDRAASSLGRLLQQDRLRLLAAHNVDLSVLLSLRLIHWLIELGVRLGLVEFLVEHQQLLGLAFALHAGGGLAGSSSGGLGSFGNLGGFGGDAALGGGSGGGGGGQHDAAQAGVVAALVLALQVLQALGAAQPGVDAQLGVEAGMRHLDVAHQVVLAVVGLAAAAALERLEADVLERVALQVGALGEAGGAEGALVHLVRGEGVLGQASQGLEHDAALVAREGPVAGPARPHLARSCRLLRLRLRRPLRLRLLRQRRRRQLKAGGSEGGQVGSAQQGRRPDNPLLHRSGQARSGLFSWKAAAAEVETAGFSGVDEEPAAPTDGEPWRLRFSGCGSSSSAATAAAVPGVDRSTPKLLDASRDGAVAAAGAGTKESSPDGTIRCGACDFRLLPPALALPAGGAAATGPQAGLAGSSSDTSTFSASVWSSRRTLMSRVTLALVSKSKVSRTSSMRRALNLALSISLMTPLSLPLLPLLLAPLRSAAAGSGCR</sequence>
<dbReference type="WBParaSite" id="maker-uti_cns_0014960-snap-gene-0.4-mRNA-1">
    <property type="protein sequence ID" value="maker-uti_cns_0014960-snap-gene-0.4-mRNA-1"/>
    <property type="gene ID" value="maker-uti_cns_0014960-snap-gene-0.4"/>
</dbReference>
<comment type="similarity">
    <text evidence="3 11">Belongs to the protein disulfide isomerase family.</text>
</comment>
<feature type="region of interest" description="Disordered" evidence="12">
    <location>
        <begin position="1151"/>
        <end position="1180"/>
    </location>
</feature>
<dbReference type="CDD" id="cd02961">
    <property type="entry name" value="PDI_a_family"/>
    <property type="match status" value="1"/>
</dbReference>
<keyword evidence="5" id="KW-0732">Signal</keyword>
<dbReference type="PANTHER" id="PTHR18929">
    <property type="entry name" value="PROTEIN DISULFIDE ISOMERASE"/>
    <property type="match status" value="1"/>
</dbReference>
<dbReference type="Pfam" id="PF00085">
    <property type="entry name" value="Thioredoxin"/>
    <property type="match status" value="1"/>
</dbReference>
<evidence type="ECO:0000256" key="5">
    <source>
        <dbReference type="ARBA" id="ARBA00022729"/>
    </source>
</evidence>
<feature type="region of interest" description="Disordered" evidence="12">
    <location>
        <begin position="1201"/>
        <end position="1222"/>
    </location>
</feature>
<proteinExistence type="inferred from homology"/>
<dbReference type="EC" id="5.3.4.1" evidence="4"/>
<keyword evidence="6" id="KW-0677">Repeat</keyword>
<protein>
    <recommendedName>
        <fullName evidence="4">protein disulfide-isomerase</fullName>
        <ecNumber evidence="4">5.3.4.1</ecNumber>
    </recommendedName>
</protein>
<dbReference type="CDD" id="cd02982">
    <property type="entry name" value="PDI_b'_family"/>
    <property type="match status" value="1"/>
</dbReference>
<keyword evidence="8" id="KW-1015">Disulfide bond</keyword>
<accession>A0A1I8IQ59</accession>
<dbReference type="GO" id="GO:0005788">
    <property type="term" value="C:endoplasmic reticulum lumen"/>
    <property type="evidence" value="ECO:0007669"/>
    <property type="project" value="UniProtKB-SubCell"/>
</dbReference>
<dbReference type="InterPro" id="IPR017937">
    <property type="entry name" value="Thioredoxin_CS"/>
</dbReference>